<dbReference type="SUPFAM" id="SSF56349">
    <property type="entry name" value="DNA breaking-rejoining enzymes"/>
    <property type="match status" value="1"/>
</dbReference>
<feature type="domain" description="Core-binding (CB)" evidence="6">
    <location>
        <begin position="1"/>
        <end position="87"/>
    </location>
</feature>
<keyword evidence="2 4" id="KW-0238">DNA-binding</keyword>
<dbReference type="InterPro" id="IPR010998">
    <property type="entry name" value="Integrase_recombinase_N"/>
</dbReference>
<reference evidence="7 8" key="1">
    <citation type="submission" date="2018-08" db="EMBL/GenBank/DDBJ databases">
        <title>Genome sequence of strict halophilic Halobacillus trueperi SS1 isolated from Lunsu, a salty water body of North West Himalayas.</title>
        <authorList>
            <person name="Gupta S."/>
            <person name="Sharma P."/>
            <person name="Dev K."/>
            <person name="Baumler D."/>
            <person name="Sourirajan A."/>
        </authorList>
    </citation>
    <scope>NUCLEOTIDE SEQUENCE [LARGE SCALE GENOMIC DNA]</scope>
    <source>
        <strain evidence="7 8">SS1</strain>
    </source>
</reference>
<evidence type="ECO:0000256" key="4">
    <source>
        <dbReference type="PROSITE-ProRule" id="PRU01248"/>
    </source>
</evidence>
<protein>
    <submittedName>
        <fullName evidence="7">Integrase</fullName>
    </submittedName>
</protein>
<dbReference type="PROSITE" id="PS51898">
    <property type="entry name" value="TYR_RECOMBINASE"/>
    <property type="match status" value="1"/>
</dbReference>
<dbReference type="RefSeq" id="WP_115893228.1">
    <property type="nucleotide sequence ID" value="NZ_QTLC01000007.1"/>
</dbReference>
<dbReference type="InterPro" id="IPR044068">
    <property type="entry name" value="CB"/>
</dbReference>
<dbReference type="Pfam" id="PF13495">
    <property type="entry name" value="Phage_int_SAM_4"/>
    <property type="match status" value="1"/>
</dbReference>
<dbReference type="Pfam" id="PF00589">
    <property type="entry name" value="Phage_integrase"/>
    <property type="match status" value="1"/>
</dbReference>
<dbReference type="Proteomes" id="UP000257032">
    <property type="component" value="Unassembled WGS sequence"/>
</dbReference>
<evidence type="ECO:0000256" key="2">
    <source>
        <dbReference type="ARBA" id="ARBA00023125"/>
    </source>
</evidence>
<dbReference type="GO" id="GO:0003677">
    <property type="term" value="F:DNA binding"/>
    <property type="evidence" value="ECO:0007669"/>
    <property type="project" value="UniProtKB-UniRule"/>
</dbReference>
<proteinExistence type="predicted"/>
<comment type="caution">
    <text evidence="7">The sequence shown here is derived from an EMBL/GenBank/DDBJ whole genome shotgun (WGS) entry which is preliminary data.</text>
</comment>
<dbReference type="PANTHER" id="PTHR30349">
    <property type="entry name" value="PHAGE INTEGRASE-RELATED"/>
    <property type="match status" value="1"/>
</dbReference>
<evidence type="ECO:0000259" key="6">
    <source>
        <dbReference type="PROSITE" id="PS51900"/>
    </source>
</evidence>
<dbReference type="Gene3D" id="1.10.443.10">
    <property type="entry name" value="Intergrase catalytic core"/>
    <property type="match status" value="1"/>
</dbReference>
<dbReference type="InterPro" id="IPR013762">
    <property type="entry name" value="Integrase-like_cat_sf"/>
</dbReference>
<dbReference type="EMBL" id="QTLC01000007">
    <property type="protein sequence ID" value="RDY72555.1"/>
    <property type="molecule type" value="Genomic_DNA"/>
</dbReference>
<dbReference type="PROSITE" id="PS51900">
    <property type="entry name" value="CB"/>
    <property type="match status" value="1"/>
</dbReference>
<dbReference type="GO" id="GO:0006310">
    <property type="term" value="P:DNA recombination"/>
    <property type="evidence" value="ECO:0007669"/>
    <property type="project" value="UniProtKB-KW"/>
</dbReference>
<sequence length="216" mass="25723">MLIRFAYKEFYSDKELEGLRKTTLESYELLFTDFMRWTEENELEHVSDITPRVLKSYLSYCKNERGNNPTSLNTKVKLFNVFFGFLVSEELLEDNPAKHIKKFKEDIRIQSFSDQEIKQMLSWLRRNRRRENDLHAVRNYSIVVTLLGTGLRVGELVSLRWSDIHLESGYMTVFGKTRRQETIPMTEKVAKELSYLKGFYESKFEKLSPYVFVNQQ</sequence>
<name>A0A3D8VTL1_9BACI</name>
<evidence type="ECO:0000313" key="7">
    <source>
        <dbReference type="EMBL" id="RDY72555.1"/>
    </source>
</evidence>
<keyword evidence="1" id="KW-0229">DNA integration</keyword>
<accession>A0A3D8VTL1</accession>
<dbReference type="InterPro" id="IPR002104">
    <property type="entry name" value="Integrase_catalytic"/>
</dbReference>
<evidence type="ECO:0000313" key="8">
    <source>
        <dbReference type="Proteomes" id="UP000257032"/>
    </source>
</evidence>
<evidence type="ECO:0000259" key="5">
    <source>
        <dbReference type="PROSITE" id="PS51898"/>
    </source>
</evidence>
<evidence type="ECO:0000256" key="1">
    <source>
        <dbReference type="ARBA" id="ARBA00022908"/>
    </source>
</evidence>
<dbReference type="AlphaFoldDB" id="A0A3D8VTL1"/>
<gene>
    <name evidence="7" type="ORF">DXT76_01025</name>
</gene>
<dbReference type="Gene3D" id="1.10.150.130">
    <property type="match status" value="1"/>
</dbReference>
<dbReference type="InterPro" id="IPR011010">
    <property type="entry name" value="DNA_brk_join_enz"/>
</dbReference>
<dbReference type="GO" id="GO:0015074">
    <property type="term" value="P:DNA integration"/>
    <property type="evidence" value="ECO:0007669"/>
    <property type="project" value="UniProtKB-KW"/>
</dbReference>
<organism evidence="7 8">
    <name type="scientific">Halobacillus trueperi</name>
    <dbReference type="NCBI Taxonomy" id="156205"/>
    <lineage>
        <taxon>Bacteria</taxon>
        <taxon>Bacillati</taxon>
        <taxon>Bacillota</taxon>
        <taxon>Bacilli</taxon>
        <taxon>Bacillales</taxon>
        <taxon>Bacillaceae</taxon>
        <taxon>Halobacillus</taxon>
    </lineage>
</organism>
<dbReference type="InterPro" id="IPR004107">
    <property type="entry name" value="Integrase_SAM-like_N"/>
</dbReference>
<dbReference type="InterPro" id="IPR050090">
    <property type="entry name" value="Tyrosine_recombinase_XerCD"/>
</dbReference>
<feature type="non-terminal residue" evidence="7">
    <location>
        <position position="216"/>
    </location>
</feature>
<dbReference type="PANTHER" id="PTHR30349:SF82">
    <property type="entry name" value="INTEGRASE_RECOMBINASE YOEC-RELATED"/>
    <property type="match status" value="1"/>
</dbReference>
<keyword evidence="3" id="KW-0233">DNA recombination</keyword>
<feature type="domain" description="Tyr recombinase" evidence="5">
    <location>
        <begin position="107"/>
        <end position="216"/>
    </location>
</feature>
<evidence type="ECO:0000256" key="3">
    <source>
        <dbReference type="ARBA" id="ARBA00023172"/>
    </source>
</evidence>